<evidence type="ECO:0000259" key="2">
    <source>
        <dbReference type="Pfam" id="PF04865"/>
    </source>
</evidence>
<dbReference type="Proteomes" id="UP000653127">
    <property type="component" value="Unassembled WGS sequence"/>
</dbReference>
<gene>
    <name evidence="5" type="ORF">H8711_11205</name>
</gene>
<dbReference type="InterPro" id="IPR052399">
    <property type="entry name" value="Phage_Baseplate_Assmbl_Protein"/>
</dbReference>
<evidence type="ECO:0000313" key="6">
    <source>
        <dbReference type="Proteomes" id="UP000653127"/>
    </source>
</evidence>
<comment type="similarity">
    <text evidence="1">Belongs to the Mu gp47/PBSX XkdT family.</text>
</comment>
<dbReference type="RefSeq" id="WP_249283534.1">
    <property type="nucleotide sequence ID" value="NZ_JACRST010000022.1"/>
</dbReference>
<dbReference type="PANTHER" id="PTHR37829:SF3">
    <property type="entry name" value="PROTEIN JAYE-RELATED"/>
    <property type="match status" value="1"/>
</dbReference>
<dbReference type="InterPro" id="IPR058530">
    <property type="entry name" value="Baseplate_J-like_C"/>
</dbReference>
<keyword evidence="6" id="KW-1185">Reference proteome</keyword>
<evidence type="ECO:0000259" key="4">
    <source>
        <dbReference type="Pfam" id="PF26079"/>
    </source>
</evidence>
<dbReference type="InterPro" id="IPR006949">
    <property type="entry name" value="Barrel_Baseplate_J-like"/>
</dbReference>
<reference evidence="5" key="1">
    <citation type="submission" date="2020-08" db="EMBL/GenBank/DDBJ databases">
        <title>Genome public.</title>
        <authorList>
            <person name="Liu C."/>
            <person name="Sun Q."/>
        </authorList>
    </citation>
    <scope>NUCLEOTIDE SEQUENCE</scope>
    <source>
        <strain evidence="5">NSJ-31</strain>
    </source>
</reference>
<proteinExistence type="inferred from homology"/>
<dbReference type="Pfam" id="PF26079">
    <property type="entry name" value="Baseplate_J_C"/>
    <property type="match status" value="1"/>
</dbReference>
<sequence>MYETITPESIKQAILSGLKTDLQTNEGSLIGDLIGPVALELYKVYQSLNELAPMVYVDETSGRFIDQRCAYYGIRRKQGQKAETAVWVSTEGSVTVPKGFVFTTASGLGFVTQETMTIMSGSGASIQVAAEEAGARYNVAADTITGMRSPLQGITGVTNPAAAQGGTDPETDAELVNRLYAFLQKPATSGNIHHYEQWALECPGVSAAKVSAGDQAGSVEVLIAGSGMQPVDEEVKNACAAYIETQRPIGATVTVKSAAANTIGVTATVTLAGTAALEDIVKRFRERLAGYFADIAFTANPVSYNRILYILMDVDGVKEVAGLLVNGGQANIQNAENQTPVVGEVEINGQSFDTEIR</sequence>
<dbReference type="PANTHER" id="PTHR37829">
    <property type="entry name" value="PHAGE-LIKE ELEMENT PBSX PROTEIN XKDT"/>
    <property type="match status" value="1"/>
</dbReference>
<evidence type="ECO:0000256" key="1">
    <source>
        <dbReference type="ARBA" id="ARBA00038087"/>
    </source>
</evidence>
<protein>
    <submittedName>
        <fullName evidence="5">Baseplate J/gp47 family protein</fullName>
    </submittedName>
</protein>
<feature type="domain" description="Baseplate protein J-like barrel" evidence="2">
    <location>
        <begin position="89"/>
        <end position="166"/>
    </location>
</feature>
<dbReference type="Pfam" id="PF26078">
    <property type="entry name" value="Baseplate_J_M"/>
    <property type="match status" value="1"/>
</dbReference>
<dbReference type="InterPro" id="IPR058531">
    <property type="entry name" value="Baseplate_J_M"/>
</dbReference>
<evidence type="ECO:0000313" key="5">
    <source>
        <dbReference type="EMBL" id="MBC8547492.1"/>
    </source>
</evidence>
<organism evidence="5 6">
    <name type="scientific">Ligaoa zhengdingensis</name>
    <dbReference type="NCBI Taxonomy" id="2763658"/>
    <lineage>
        <taxon>Bacteria</taxon>
        <taxon>Bacillati</taxon>
        <taxon>Bacillota</taxon>
        <taxon>Clostridia</taxon>
        <taxon>Eubacteriales</taxon>
        <taxon>Oscillospiraceae</taxon>
        <taxon>Ligaoa</taxon>
    </lineage>
</organism>
<feature type="domain" description="Baseplate J-like C-terminal" evidence="4">
    <location>
        <begin position="265"/>
        <end position="348"/>
    </location>
</feature>
<dbReference type="Pfam" id="PF04865">
    <property type="entry name" value="Baseplate_J"/>
    <property type="match status" value="1"/>
</dbReference>
<name>A0A926E1M5_9FIRM</name>
<evidence type="ECO:0000259" key="3">
    <source>
        <dbReference type="Pfam" id="PF26078"/>
    </source>
</evidence>
<dbReference type="EMBL" id="JACRST010000022">
    <property type="protein sequence ID" value="MBC8547492.1"/>
    <property type="molecule type" value="Genomic_DNA"/>
</dbReference>
<feature type="domain" description="Baseplate J-like central" evidence="3">
    <location>
        <begin position="187"/>
        <end position="257"/>
    </location>
</feature>
<comment type="caution">
    <text evidence="5">The sequence shown here is derived from an EMBL/GenBank/DDBJ whole genome shotgun (WGS) entry which is preliminary data.</text>
</comment>
<accession>A0A926E1M5</accession>
<dbReference type="AlphaFoldDB" id="A0A926E1M5"/>